<reference evidence="4" key="1">
    <citation type="journal article" date="2020" name="mSystems">
        <title>Genome- and Community-Level Interaction Insights into Carbon Utilization and Element Cycling Functions of Hydrothermarchaeota in Hydrothermal Sediment.</title>
        <authorList>
            <person name="Zhou Z."/>
            <person name="Liu Y."/>
            <person name="Xu W."/>
            <person name="Pan J."/>
            <person name="Luo Z.H."/>
            <person name="Li M."/>
        </authorList>
    </citation>
    <scope>NUCLEOTIDE SEQUENCE [LARGE SCALE GENOMIC DNA]</scope>
    <source>
        <strain evidence="4">SpSt-1135</strain>
    </source>
</reference>
<sequence length="119" mass="13248">KKAKQLGDVLIIGLNSDSSIKSIKGKKRPINNQDDRAAILSAFYFVDYVVIFEQDTPYELINLVKPDILVKGSDWRNKTIVGSDIVDNTGGRVVLIEYLEGKSTTATIEKILKNYGCIE</sequence>
<dbReference type="PANTHER" id="PTHR43793">
    <property type="entry name" value="FAD SYNTHASE"/>
    <property type="match status" value="1"/>
</dbReference>
<evidence type="ECO:0000256" key="2">
    <source>
        <dbReference type="ARBA" id="ARBA00022695"/>
    </source>
</evidence>
<keyword evidence="2 4" id="KW-0548">Nucleotidyltransferase</keyword>
<accession>A0A7C6A6U6</accession>
<gene>
    <name evidence="4" type="ORF">ENM99_02650</name>
</gene>
<dbReference type="SUPFAM" id="SSF52374">
    <property type="entry name" value="Nucleotidylyl transferase"/>
    <property type="match status" value="1"/>
</dbReference>
<dbReference type="Pfam" id="PF01467">
    <property type="entry name" value="CTP_transf_like"/>
    <property type="match status" value="1"/>
</dbReference>
<dbReference type="Gene3D" id="3.40.50.620">
    <property type="entry name" value="HUPs"/>
    <property type="match status" value="1"/>
</dbReference>
<feature type="non-terminal residue" evidence="4">
    <location>
        <position position="1"/>
    </location>
</feature>
<name>A0A7C6A6U6_DESAE</name>
<organism evidence="4">
    <name type="scientific">Desulfurella acetivorans</name>
    <dbReference type="NCBI Taxonomy" id="33002"/>
    <lineage>
        <taxon>Bacteria</taxon>
        <taxon>Pseudomonadati</taxon>
        <taxon>Campylobacterota</taxon>
        <taxon>Desulfurellia</taxon>
        <taxon>Desulfurellales</taxon>
        <taxon>Desulfurellaceae</taxon>
        <taxon>Desulfurella</taxon>
    </lineage>
</organism>
<dbReference type="InterPro" id="IPR050385">
    <property type="entry name" value="Archaeal_FAD_synthase"/>
</dbReference>
<evidence type="ECO:0000313" key="4">
    <source>
        <dbReference type="EMBL" id="HHS48745.1"/>
    </source>
</evidence>
<evidence type="ECO:0000256" key="1">
    <source>
        <dbReference type="ARBA" id="ARBA00022679"/>
    </source>
</evidence>
<dbReference type="EMBL" id="DRZX01000129">
    <property type="protein sequence ID" value="HHS48745.1"/>
    <property type="molecule type" value="Genomic_DNA"/>
</dbReference>
<dbReference type="Proteomes" id="UP000886400">
    <property type="component" value="Unassembled WGS sequence"/>
</dbReference>
<evidence type="ECO:0000259" key="3">
    <source>
        <dbReference type="Pfam" id="PF01467"/>
    </source>
</evidence>
<keyword evidence="1" id="KW-0808">Transferase</keyword>
<dbReference type="InterPro" id="IPR014729">
    <property type="entry name" value="Rossmann-like_a/b/a_fold"/>
</dbReference>
<comment type="caution">
    <text evidence="4">The sequence shown here is derived from an EMBL/GenBank/DDBJ whole genome shotgun (WGS) entry which is preliminary data.</text>
</comment>
<feature type="domain" description="Cytidyltransferase-like" evidence="3">
    <location>
        <begin position="1"/>
        <end position="78"/>
    </location>
</feature>
<protein>
    <submittedName>
        <fullName evidence="4">D-glycero-beta-D-manno-heptose 1-phosphate adenylyltransferase</fullName>
    </submittedName>
</protein>
<dbReference type="AlphaFoldDB" id="A0A7C6A6U6"/>
<proteinExistence type="predicted"/>
<dbReference type="InterPro" id="IPR004821">
    <property type="entry name" value="Cyt_trans-like"/>
</dbReference>
<dbReference type="PANTHER" id="PTHR43793:SF2">
    <property type="entry name" value="BIFUNCTIONAL PROTEIN HLDE"/>
    <property type="match status" value="1"/>
</dbReference>
<dbReference type="GO" id="GO:0016779">
    <property type="term" value="F:nucleotidyltransferase activity"/>
    <property type="evidence" value="ECO:0007669"/>
    <property type="project" value="UniProtKB-KW"/>
</dbReference>